<evidence type="ECO:0000313" key="13">
    <source>
        <dbReference type="EMBL" id="EPS99014.1"/>
    </source>
</evidence>
<reference evidence="13 14" key="1">
    <citation type="journal article" date="2012" name="Science">
        <title>The Paleozoic origin of enzymatic lignin decomposition reconstructed from 31 fungal genomes.</title>
        <authorList>
            <person name="Floudas D."/>
            <person name="Binder M."/>
            <person name="Riley R."/>
            <person name="Barry K."/>
            <person name="Blanchette R.A."/>
            <person name="Henrissat B."/>
            <person name="Martinez A.T."/>
            <person name="Otillar R."/>
            <person name="Spatafora J.W."/>
            <person name="Yadav J.S."/>
            <person name="Aerts A."/>
            <person name="Benoit I."/>
            <person name="Boyd A."/>
            <person name="Carlson A."/>
            <person name="Copeland A."/>
            <person name="Coutinho P.M."/>
            <person name="de Vries R.P."/>
            <person name="Ferreira P."/>
            <person name="Findley K."/>
            <person name="Foster B."/>
            <person name="Gaskell J."/>
            <person name="Glotzer D."/>
            <person name="Gorecki P."/>
            <person name="Heitman J."/>
            <person name="Hesse C."/>
            <person name="Hori C."/>
            <person name="Igarashi K."/>
            <person name="Jurgens J.A."/>
            <person name="Kallen N."/>
            <person name="Kersten P."/>
            <person name="Kohler A."/>
            <person name="Kuees U."/>
            <person name="Kumar T.K.A."/>
            <person name="Kuo A."/>
            <person name="LaButti K."/>
            <person name="Larrondo L.F."/>
            <person name="Lindquist E."/>
            <person name="Ling A."/>
            <person name="Lombard V."/>
            <person name="Lucas S."/>
            <person name="Lundell T."/>
            <person name="Martin R."/>
            <person name="McLaughlin D.J."/>
            <person name="Morgenstern I."/>
            <person name="Morin E."/>
            <person name="Murat C."/>
            <person name="Nagy L.G."/>
            <person name="Nolan M."/>
            <person name="Ohm R.A."/>
            <person name="Patyshakuliyeva A."/>
            <person name="Rokas A."/>
            <person name="Ruiz-Duenas F.J."/>
            <person name="Sabat G."/>
            <person name="Salamov A."/>
            <person name="Samejima M."/>
            <person name="Schmutz J."/>
            <person name="Slot J.C."/>
            <person name="St John F."/>
            <person name="Stenlid J."/>
            <person name="Sun H."/>
            <person name="Sun S."/>
            <person name="Syed K."/>
            <person name="Tsang A."/>
            <person name="Wiebenga A."/>
            <person name="Young D."/>
            <person name="Pisabarro A."/>
            <person name="Eastwood D.C."/>
            <person name="Martin F."/>
            <person name="Cullen D."/>
            <person name="Grigoriev I.V."/>
            <person name="Hibbett D.S."/>
        </authorList>
    </citation>
    <scope>NUCLEOTIDE SEQUENCE</scope>
    <source>
        <strain evidence="14">FP-58527</strain>
    </source>
</reference>
<evidence type="ECO:0000256" key="12">
    <source>
        <dbReference type="SAM" id="MobiDB-lite"/>
    </source>
</evidence>
<evidence type="ECO:0000256" key="11">
    <source>
        <dbReference type="ARBA" id="ARBA00023136"/>
    </source>
</evidence>
<dbReference type="InParanoid" id="S8FL23"/>
<dbReference type="Pfam" id="PF11711">
    <property type="entry name" value="Tim54"/>
    <property type="match status" value="1"/>
</dbReference>
<evidence type="ECO:0000313" key="14">
    <source>
        <dbReference type="Proteomes" id="UP000015241"/>
    </source>
</evidence>
<dbReference type="Proteomes" id="UP000015241">
    <property type="component" value="Unassembled WGS sequence"/>
</dbReference>
<evidence type="ECO:0000256" key="10">
    <source>
        <dbReference type="ARBA" id="ARBA00023128"/>
    </source>
</evidence>
<feature type="region of interest" description="Disordered" evidence="12">
    <location>
        <begin position="220"/>
        <end position="289"/>
    </location>
</feature>
<dbReference type="AlphaFoldDB" id="S8FL23"/>
<dbReference type="HOGENOM" id="CLU_033744_0_0_1"/>
<protein>
    <recommendedName>
        <fullName evidence="3">Mitochondrial import inner membrane translocase subunit TIM54</fullName>
    </recommendedName>
</protein>
<comment type="similarity">
    <text evidence="2">Belongs to the TIM54 family.</text>
</comment>
<evidence type="ECO:0000256" key="5">
    <source>
        <dbReference type="ARBA" id="ARBA00022692"/>
    </source>
</evidence>
<keyword evidence="7" id="KW-0653">Protein transport</keyword>
<dbReference type="GO" id="GO:0005743">
    <property type="term" value="C:mitochondrial inner membrane"/>
    <property type="evidence" value="ECO:0007669"/>
    <property type="project" value="UniProtKB-SubCell"/>
</dbReference>
<evidence type="ECO:0000256" key="3">
    <source>
        <dbReference type="ARBA" id="ARBA00020796"/>
    </source>
</evidence>
<keyword evidence="14" id="KW-1185">Reference proteome</keyword>
<keyword evidence="5" id="KW-0812">Transmembrane</keyword>
<dbReference type="eggNOG" id="ENOG502QPMQ">
    <property type="taxonomic scope" value="Eukaryota"/>
</dbReference>
<evidence type="ECO:0000256" key="6">
    <source>
        <dbReference type="ARBA" id="ARBA00022792"/>
    </source>
</evidence>
<accession>S8FL23</accession>
<evidence type="ECO:0000256" key="2">
    <source>
        <dbReference type="ARBA" id="ARBA00006355"/>
    </source>
</evidence>
<gene>
    <name evidence="13" type="ORF">FOMPIDRAFT_1037222</name>
</gene>
<evidence type="ECO:0000256" key="9">
    <source>
        <dbReference type="ARBA" id="ARBA00023010"/>
    </source>
</evidence>
<proteinExistence type="inferred from homology"/>
<feature type="region of interest" description="Disordered" evidence="12">
    <location>
        <begin position="357"/>
        <end position="378"/>
    </location>
</feature>
<sequence>MSKLPGDSVFPEPKSQLTGVKAALQYTGIPPSWLDKRPKLPGRNWLIFLGVTSSIAGYYIYDRRKCKEVRKEYVDQIKHLADVPLHSLDFPRKVTAYGTKWPADEDSERSMRYFRKYVKPILVAAAVDFEMINGRRHGDLARRIADDVNRRRRLELGLDQPAVVLPHDSPEKKRRRELEGGIVLVGRPTFKEFMAGLKEGWSEPPEIVDRDEALSRKLENDGKFDEPESELDVASDGPDLDGEPIPTASRLPPSKPFSVFSAPHLRAQAAPSAKAAEQPTIPGSMNTPPASIPPMPPILLVHFVDHIGFSQIPYMIWEFFNQRHKARAGAEAAYRLIMGATRPFNAPPADELEQLATEAEARTEPDPSQPHLSKPSLADLDFDKDVEPYYKKSFVRDFAPEIAKAREEYYAKLPARLETARALARGTREPTKEEVNFPPPTEVELRAERMKKELRWRADEAGWDIIRPGKPVAWDERFRDVLRVFVNPPAESSGAQSKDEETK</sequence>
<evidence type="ECO:0000256" key="7">
    <source>
        <dbReference type="ARBA" id="ARBA00022927"/>
    </source>
</evidence>
<dbReference type="STRING" id="743788.S8FL23"/>
<keyword evidence="10" id="KW-0496">Mitochondrion</keyword>
<keyword evidence="9" id="KW-0811">Translocation</keyword>
<organism evidence="13 14">
    <name type="scientific">Fomitopsis schrenkii</name>
    <name type="common">Brown rot fungus</name>
    <dbReference type="NCBI Taxonomy" id="2126942"/>
    <lineage>
        <taxon>Eukaryota</taxon>
        <taxon>Fungi</taxon>
        <taxon>Dikarya</taxon>
        <taxon>Basidiomycota</taxon>
        <taxon>Agaricomycotina</taxon>
        <taxon>Agaricomycetes</taxon>
        <taxon>Polyporales</taxon>
        <taxon>Fomitopsis</taxon>
    </lineage>
</organism>
<keyword evidence="4" id="KW-0813">Transport</keyword>
<keyword evidence="11" id="KW-0472">Membrane</keyword>
<dbReference type="InterPro" id="IPR021056">
    <property type="entry name" value="Mt_import_IM_translocase_Tim54"/>
</dbReference>
<name>S8FL23_FOMSC</name>
<dbReference type="GO" id="GO:0015031">
    <property type="term" value="P:protein transport"/>
    <property type="evidence" value="ECO:0007669"/>
    <property type="project" value="UniProtKB-KW"/>
</dbReference>
<feature type="compositionally biased region" description="Acidic residues" evidence="12">
    <location>
        <begin position="227"/>
        <end position="242"/>
    </location>
</feature>
<keyword evidence="8" id="KW-1133">Transmembrane helix</keyword>
<evidence type="ECO:0000256" key="4">
    <source>
        <dbReference type="ARBA" id="ARBA00022448"/>
    </source>
</evidence>
<feature type="compositionally biased region" description="Low complexity" evidence="12">
    <location>
        <begin position="267"/>
        <end position="276"/>
    </location>
</feature>
<keyword evidence="6" id="KW-0999">Mitochondrion inner membrane</keyword>
<evidence type="ECO:0000256" key="1">
    <source>
        <dbReference type="ARBA" id="ARBA00004434"/>
    </source>
</evidence>
<evidence type="ECO:0000256" key="8">
    <source>
        <dbReference type="ARBA" id="ARBA00022989"/>
    </source>
</evidence>
<comment type="subcellular location">
    <subcellularLocation>
        <location evidence="1">Mitochondrion inner membrane</location>
        <topology evidence="1">Single-pass membrane protein</topology>
    </subcellularLocation>
</comment>
<dbReference type="OrthoDB" id="5598305at2759"/>
<dbReference type="EMBL" id="KE504160">
    <property type="protein sequence ID" value="EPS99014.1"/>
    <property type="molecule type" value="Genomic_DNA"/>
</dbReference>